<gene>
    <name evidence="5" type="ORF">PLOB_00007451</name>
</gene>
<sequence>MAVAVDIRQPFVNDDLFDTEYGDSDGEQNGDLEEDNSPKSPAAEWVEKPVESNSDREPQDSRLDEETSIKTEDERQKQEALAEKLSTSNDAELVEKSDDKVDNATEQENTGTSPVKEDQTEEENQSGEDEDDSSDEETLNIKRHKQNNEVKKPFENDDLFDAEIGEDSDDREDGNLSNDDYDAPKSPSHGQSHSGEETATMSSGDESTCKNVKKREKREAKRKSSKPRKARKAELFNMHSETQRMVRESTVRLPYHQPTVLPITHFLKRVPLTEKKKAERTTTKTVKEAVNTEILQLSPDDTTIPGQGSEIEGPEMSSPTAGDTASPTGAVHGMNRFKAVTPKLSAATDPFFLDMDYTPSLSKPVNSGVQGLRERFLKHTSKPQEKTPVPVKPLNKEKSKPDEVLSEASETTPKPTGNTPIVSEDKLKTATPGTRLLLLKEQLQAKMKVNRAERRKIQESQRKLDNEEVSEEEEEEEMTEEEDDSDYELDKWNEDDERKQEEGESDLEDEAKDKNAFIDDEADESDNDGDIAGHDIDSGSEGDISDGDESDDHSAEEETVFSDDGLSKPTAKLKSKKKHNKSKLPNFNVDDKTMDLFGDSRSRSDAKGESNDSMAKIGSAERDSEDSTASLCLRLDSVEDGDESNFNFPSLLMSSNTRTKIHSKVDKSLTNISEVSQESSQSSFGGLLGSEFGESANSLEASSDSSRIPPGQGGGNAQGNNELHSGKKTPELFSSYSRLRNLIGMNSDGVSNSAKKPGKLSQLTLPIEDSQDLFDDASARTGEKTSKQDINTTDATSSDFHFTLDEDTQFTQILNTQGFINSTKKSKTKTKRLFEGDDDANSSTQPHMKELLGLCSGRFSDNEDTGTLKDSGSNTERKKQAKKAIFDTQETNGNMNELLDLCSGRFTDDENDLGADDVEEKENDSESELDEEENKGPSDVGDEDEDDRMGEKSDVEDESDLEELMIKRKYGKKYETKKKSIFDKRNFLEEEAELSGSDVGSDVDEDIATDDDMLEEDSDAEELPSDEELQKQINKVHMKSIHDQDNADLRAVKEMFLPDGDLYTDGQGRTRHFRWRGIDENSQFGLFGNKDFWNDEDGTAVELSTDEEIQRRKERYEREAFLREEKDKQRPDVLDLDESSQNILSKIKDTSSQLPDAPSKPQAIVNPKNSAAPVMKKKTSFKGSFLKHNKTTLSRLSSLTSNTPNASGTTRGFVFQTVSPQGKTTSNAKKIQRTNSVIEQPASKKPRLDRSLSDSNSVFSML</sequence>
<dbReference type="PANTHER" id="PTHR14396:SF10">
    <property type="entry name" value="CLASPIN"/>
    <property type="match status" value="1"/>
</dbReference>
<feature type="compositionally biased region" description="Polar residues" evidence="4">
    <location>
        <begin position="188"/>
        <end position="210"/>
    </location>
</feature>
<proteinExistence type="predicted"/>
<keyword evidence="3" id="KW-0539">Nucleus</keyword>
<feature type="compositionally biased region" description="Basic and acidic residues" evidence="4">
    <location>
        <begin position="45"/>
        <end position="82"/>
    </location>
</feature>
<evidence type="ECO:0000313" key="5">
    <source>
        <dbReference type="EMBL" id="CAH3166036.1"/>
    </source>
</evidence>
<feature type="region of interest" description="Disordered" evidence="4">
    <location>
        <begin position="856"/>
        <end position="891"/>
    </location>
</feature>
<feature type="region of interest" description="Disordered" evidence="4">
    <location>
        <begin position="905"/>
        <end position="963"/>
    </location>
</feature>
<feature type="compositionally biased region" description="Acidic residues" evidence="4">
    <location>
        <begin position="119"/>
        <end position="138"/>
    </location>
</feature>
<feature type="compositionally biased region" description="Acidic residues" evidence="4">
    <location>
        <begin position="467"/>
        <end position="487"/>
    </location>
</feature>
<dbReference type="Proteomes" id="UP001159405">
    <property type="component" value="Unassembled WGS sequence"/>
</dbReference>
<dbReference type="InterPro" id="IPR024146">
    <property type="entry name" value="Claspin"/>
</dbReference>
<feature type="compositionally biased region" description="Low complexity" evidence="4">
    <location>
        <begin position="673"/>
        <end position="706"/>
    </location>
</feature>
<feature type="compositionally biased region" description="Basic residues" evidence="4">
    <location>
        <begin position="211"/>
        <end position="231"/>
    </location>
</feature>
<feature type="compositionally biased region" description="Basic and acidic residues" evidence="4">
    <location>
        <begin position="93"/>
        <end position="103"/>
    </location>
</feature>
<feature type="region of interest" description="Disordered" evidence="4">
    <location>
        <begin position="378"/>
        <end position="628"/>
    </location>
</feature>
<comment type="subcellular location">
    <subcellularLocation>
        <location evidence="1">Nucleus</location>
    </subcellularLocation>
</comment>
<feature type="compositionally biased region" description="Acidic residues" evidence="4">
    <location>
        <begin position="940"/>
        <end position="963"/>
    </location>
</feature>
<feature type="compositionally biased region" description="Acidic residues" evidence="4">
    <location>
        <begin position="538"/>
        <end position="561"/>
    </location>
</feature>
<keyword evidence="2" id="KW-0597">Phosphoprotein</keyword>
<evidence type="ECO:0000313" key="6">
    <source>
        <dbReference type="Proteomes" id="UP001159405"/>
    </source>
</evidence>
<feature type="compositionally biased region" description="Acidic residues" evidence="4">
    <location>
        <begin position="518"/>
        <end position="529"/>
    </location>
</feature>
<accession>A0ABN8QKC4</accession>
<evidence type="ECO:0008006" key="7">
    <source>
        <dbReference type="Google" id="ProtNLM"/>
    </source>
</evidence>
<feature type="compositionally biased region" description="Acidic residues" evidence="4">
    <location>
        <begin position="909"/>
        <end position="933"/>
    </location>
</feature>
<feature type="compositionally biased region" description="Polar residues" evidence="4">
    <location>
        <begin position="317"/>
        <end position="327"/>
    </location>
</feature>
<feature type="region of interest" description="Disordered" evidence="4">
    <location>
        <begin position="1219"/>
        <end position="1262"/>
    </location>
</feature>
<feature type="compositionally biased region" description="Acidic residues" evidence="4">
    <location>
        <begin position="1001"/>
        <end position="1027"/>
    </location>
</feature>
<feature type="compositionally biased region" description="Polar residues" evidence="4">
    <location>
        <begin position="1219"/>
        <end position="1238"/>
    </location>
</feature>
<feature type="region of interest" description="Disordered" evidence="4">
    <location>
        <begin position="1"/>
        <end position="242"/>
    </location>
</feature>
<evidence type="ECO:0000256" key="2">
    <source>
        <dbReference type="ARBA" id="ARBA00022553"/>
    </source>
</evidence>
<name>A0ABN8QKC4_9CNID</name>
<feature type="compositionally biased region" description="Polar residues" evidence="4">
    <location>
        <begin position="408"/>
        <end position="421"/>
    </location>
</feature>
<evidence type="ECO:0000256" key="4">
    <source>
        <dbReference type="SAM" id="MobiDB-lite"/>
    </source>
</evidence>
<feature type="region of interest" description="Disordered" evidence="4">
    <location>
        <begin position="992"/>
        <end position="1027"/>
    </location>
</feature>
<evidence type="ECO:0000256" key="3">
    <source>
        <dbReference type="ARBA" id="ARBA00023242"/>
    </source>
</evidence>
<feature type="compositionally biased region" description="Basic and acidic residues" evidence="4">
    <location>
        <begin position="146"/>
        <end position="155"/>
    </location>
</feature>
<feature type="region of interest" description="Disordered" evidence="4">
    <location>
        <begin position="298"/>
        <end position="327"/>
    </location>
</feature>
<feature type="compositionally biased region" description="Acidic residues" evidence="4">
    <location>
        <begin position="156"/>
        <end position="172"/>
    </location>
</feature>
<evidence type="ECO:0000256" key="1">
    <source>
        <dbReference type="ARBA" id="ARBA00004123"/>
    </source>
</evidence>
<dbReference type="PANTHER" id="PTHR14396">
    <property type="entry name" value="CLASPIN"/>
    <property type="match status" value="1"/>
</dbReference>
<protein>
    <recommendedName>
        <fullName evidence="7">Claspin</fullName>
    </recommendedName>
</protein>
<feature type="compositionally biased region" description="Polar residues" evidence="4">
    <location>
        <begin position="104"/>
        <end position="113"/>
    </location>
</feature>
<feature type="region of interest" description="Disordered" evidence="4">
    <location>
        <begin position="670"/>
        <end position="731"/>
    </location>
</feature>
<comment type="caution">
    <text evidence="5">The sequence shown here is derived from an EMBL/GenBank/DDBJ whole genome shotgun (WGS) entry which is preliminary data.</text>
</comment>
<reference evidence="5 6" key="1">
    <citation type="submission" date="2022-05" db="EMBL/GenBank/DDBJ databases">
        <authorList>
            <consortium name="Genoscope - CEA"/>
            <person name="William W."/>
        </authorList>
    </citation>
    <scope>NUCLEOTIDE SEQUENCE [LARGE SCALE GENOMIC DNA]</scope>
</reference>
<organism evidence="5 6">
    <name type="scientific">Porites lobata</name>
    <dbReference type="NCBI Taxonomy" id="104759"/>
    <lineage>
        <taxon>Eukaryota</taxon>
        <taxon>Metazoa</taxon>
        <taxon>Cnidaria</taxon>
        <taxon>Anthozoa</taxon>
        <taxon>Hexacorallia</taxon>
        <taxon>Scleractinia</taxon>
        <taxon>Fungiina</taxon>
        <taxon>Poritidae</taxon>
        <taxon>Porites</taxon>
    </lineage>
</organism>
<keyword evidence="6" id="KW-1185">Reference proteome</keyword>
<feature type="compositionally biased region" description="Acidic residues" evidence="4">
    <location>
        <begin position="15"/>
        <end position="35"/>
    </location>
</feature>
<dbReference type="EMBL" id="CALNXK010000135">
    <property type="protein sequence ID" value="CAH3166036.1"/>
    <property type="molecule type" value="Genomic_DNA"/>
</dbReference>
<feature type="compositionally biased region" description="Basic and acidic residues" evidence="4">
    <location>
        <begin position="450"/>
        <end position="466"/>
    </location>
</feature>
<feature type="compositionally biased region" description="Polar residues" evidence="4">
    <location>
        <begin position="1253"/>
        <end position="1262"/>
    </location>
</feature>
<feature type="compositionally biased region" description="Basic and acidic residues" evidence="4">
    <location>
        <begin position="394"/>
        <end position="403"/>
    </location>
</feature>
<feature type="compositionally biased region" description="Basic residues" evidence="4">
    <location>
        <begin position="571"/>
        <end position="582"/>
    </location>
</feature>
<feature type="compositionally biased region" description="Basic and acidic residues" evidence="4">
    <location>
        <begin position="488"/>
        <end position="502"/>
    </location>
</feature>
<feature type="compositionally biased region" description="Basic and acidic residues" evidence="4">
    <location>
        <begin position="589"/>
        <end position="610"/>
    </location>
</feature>